<evidence type="ECO:0000256" key="6">
    <source>
        <dbReference type="ARBA" id="ARBA00022619"/>
    </source>
</evidence>
<gene>
    <name evidence="14" type="ORF">TPAR_02159</name>
</gene>
<evidence type="ECO:0000313" key="14">
    <source>
        <dbReference type="EMBL" id="POR37638.1"/>
    </source>
</evidence>
<evidence type="ECO:0000256" key="3">
    <source>
        <dbReference type="ARBA" id="ARBA00009723"/>
    </source>
</evidence>
<dbReference type="OrthoDB" id="5432at2759"/>
<evidence type="ECO:0000256" key="8">
    <source>
        <dbReference type="ARBA" id="ARBA00023002"/>
    </source>
</evidence>
<evidence type="ECO:0000256" key="10">
    <source>
        <dbReference type="ARBA" id="ARBA00031630"/>
    </source>
</evidence>
<feature type="non-terminal residue" evidence="14">
    <location>
        <position position="1"/>
    </location>
</feature>
<dbReference type="AlphaFoldDB" id="A0A2S4L5E1"/>
<keyword evidence="6" id="KW-0686">Riboflavin biosynthesis</keyword>
<comment type="similarity">
    <text evidence="3">Belongs to the HTP reductase family.</text>
</comment>
<evidence type="ECO:0000256" key="7">
    <source>
        <dbReference type="ARBA" id="ARBA00022857"/>
    </source>
</evidence>
<feature type="domain" description="Bacterial bifunctional deaminase-reductase C-terminal" evidence="13">
    <location>
        <begin position="21"/>
        <end position="111"/>
    </location>
</feature>
<comment type="caution">
    <text evidence="14">The sequence shown here is derived from an EMBL/GenBank/DDBJ whole genome shotgun (WGS) entry which is preliminary data.</text>
</comment>
<keyword evidence="7" id="KW-0521">NADP</keyword>
<keyword evidence="15" id="KW-1185">Reference proteome</keyword>
<evidence type="ECO:0000256" key="12">
    <source>
        <dbReference type="ARBA" id="ARBA00049020"/>
    </source>
</evidence>
<evidence type="ECO:0000256" key="5">
    <source>
        <dbReference type="ARBA" id="ARBA00015035"/>
    </source>
</evidence>
<keyword evidence="8" id="KW-0560">Oxidoreductase</keyword>
<dbReference type="GO" id="GO:0009231">
    <property type="term" value="P:riboflavin biosynthetic process"/>
    <property type="evidence" value="ECO:0007669"/>
    <property type="project" value="UniProtKB-KW"/>
</dbReference>
<dbReference type="Pfam" id="PF01872">
    <property type="entry name" value="RibD_C"/>
    <property type="match status" value="1"/>
</dbReference>
<dbReference type="EC" id="1.1.1.302" evidence="4"/>
<comment type="function">
    <text evidence="1">Catalyzes an early step in riboflavin biosynthesis, the NADPH-dependent reduction of the ribose side chain of 2,5-diamino-6-ribosylamino-4(3H)-pyrimidinone 5'-phosphate, yielding 2,5-diamino-6-ribitylamino-4(3H)-pyrimidinone 5'-phosphate.</text>
</comment>
<name>A0A2S4L5E1_9HYPO</name>
<proteinExistence type="inferred from homology"/>
<dbReference type="PANTHER" id="PTHR38011">
    <property type="entry name" value="DIHYDROFOLATE REDUCTASE FAMILY PROTEIN (AFU_ORTHOLOGUE AFUA_8G06820)"/>
    <property type="match status" value="1"/>
</dbReference>
<dbReference type="GO" id="GO:0008703">
    <property type="term" value="F:5-amino-6-(5-phosphoribosylamino)uracil reductase activity"/>
    <property type="evidence" value="ECO:0007669"/>
    <property type="project" value="InterPro"/>
</dbReference>
<comment type="catalytic activity">
    <reaction evidence="11">
        <text>2,5-diamino-6-(1-D-ribitylamino)pyrimidin-4(3H)-one 5'-phosphate + NAD(+) = 2,5-diamino-6-(1-D-ribosylamino)pyrimidin-4(3H)-one 5'-phosphate + NADH + H(+)</text>
        <dbReference type="Rhea" id="RHEA:27274"/>
        <dbReference type="ChEBI" id="CHEBI:15378"/>
        <dbReference type="ChEBI" id="CHEBI:57540"/>
        <dbReference type="ChEBI" id="CHEBI:57945"/>
        <dbReference type="ChEBI" id="CHEBI:58890"/>
        <dbReference type="ChEBI" id="CHEBI:59545"/>
        <dbReference type="EC" id="1.1.1.302"/>
    </reaction>
</comment>
<dbReference type="Proteomes" id="UP000237481">
    <property type="component" value="Unassembled WGS sequence"/>
</dbReference>
<comment type="pathway">
    <text evidence="2">Cofactor biosynthesis; riboflavin biosynthesis.</text>
</comment>
<evidence type="ECO:0000256" key="4">
    <source>
        <dbReference type="ARBA" id="ARBA00012851"/>
    </source>
</evidence>
<dbReference type="STRING" id="94208.A0A2S4L5E1"/>
<reference evidence="14 15" key="1">
    <citation type="submission" date="2018-01" db="EMBL/GenBank/DDBJ databases">
        <title>Harnessing the power of phylogenomics to disentangle the directionality and signatures of interkingdom host jumping in the parasitic fungal genus Tolypocladium.</title>
        <authorList>
            <person name="Quandt C.A."/>
            <person name="Patterson W."/>
            <person name="Spatafora J.W."/>
        </authorList>
    </citation>
    <scope>NUCLEOTIDE SEQUENCE [LARGE SCALE GENOMIC DNA]</scope>
    <source>
        <strain evidence="14 15">NRBC 100945</strain>
    </source>
</reference>
<dbReference type="Gene3D" id="3.40.430.10">
    <property type="entry name" value="Dihydrofolate Reductase, subunit A"/>
    <property type="match status" value="1"/>
</dbReference>
<dbReference type="PANTHER" id="PTHR38011:SF7">
    <property type="entry name" value="2,5-DIAMINO-6-RIBOSYLAMINO-4(3H)-PYRIMIDINONE 5'-PHOSPHATE REDUCTASE"/>
    <property type="match status" value="1"/>
</dbReference>
<evidence type="ECO:0000256" key="9">
    <source>
        <dbReference type="ARBA" id="ARBA00030073"/>
    </source>
</evidence>
<dbReference type="InterPro" id="IPR024072">
    <property type="entry name" value="DHFR-like_dom_sf"/>
</dbReference>
<dbReference type="EMBL" id="PKSG01000222">
    <property type="protein sequence ID" value="POR37638.1"/>
    <property type="molecule type" value="Genomic_DNA"/>
</dbReference>
<dbReference type="InterPro" id="IPR002734">
    <property type="entry name" value="RibDG_C"/>
</dbReference>
<evidence type="ECO:0000259" key="13">
    <source>
        <dbReference type="Pfam" id="PF01872"/>
    </source>
</evidence>
<comment type="catalytic activity">
    <reaction evidence="12">
        <text>2,5-diamino-6-(1-D-ribitylamino)pyrimidin-4(3H)-one 5'-phosphate + NADP(+) = 2,5-diamino-6-(1-D-ribosylamino)pyrimidin-4(3H)-one 5'-phosphate + NADPH + H(+)</text>
        <dbReference type="Rhea" id="RHEA:27278"/>
        <dbReference type="ChEBI" id="CHEBI:15378"/>
        <dbReference type="ChEBI" id="CHEBI:57783"/>
        <dbReference type="ChEBI" id="CHEBI:58349"/>
        <dbReference type="ChEBI" id="CHEBI:58890"/>
        <dbReference type="ChEBI" id="CHEBI:59545"/>
        <dbReference type="EC" id="1.1.1.302"/>
    </reaction>
</comment>
<evidence type="ECO:0000256" key="2">
    <source>
        <dbReference type="ARBA" id="ARBA00005104"/>
    </source>
</evidence>
<evidence type="ECO:0000313" key="15">
    <source>
        <dbReference type="Proteomes" id="UP000237481"/>
    </source>
</evidence>
<dbReference type="SUPFAM" id="SSF53597">
    <property type="entry name" value="Dihydrofolate reductase-like"/>
    <property type="match status" value="1"/>
</dbReference>
<dbReference type="InterPro" id="IPR050765">
    <property type="entry name" value="Riboflavin_Biosynth_HTPR"/>
</dbReference>
<organism evidence="14 15">
    <name type="scientific">Tolypocladium paradoxum</name>
    <dbReference type="NCBI Taxonomy" id="94208"/>
    <lineage>
        <taxon>Eukaryota</taxon>
        <taxon>Fungi</taxon>
        <taxon>Dikarya</taxon>
        <taxon>Ascomycota</taxon>
        <taxon>Pezizomycotina</taxon>
        <taxon>Sordariomycetes</taxon>
        <taxon>Hypocreomycetidae</taxon>
        <taxon>Hypocreales</taxon>
        <taxon>Ophiocordycipitaceae</taxon>
        <taxon>Tolypocladium</taxon>
    </lineage>
</organism>
<evidence type="ECO:0000256" key="1">
    <source>
        <dbReference type="ARBA" id="ARBA00003555"/>
    </source>
</evidence>
<accession>A0A2S4L5E1</accession>
<sequence length="117" mass="12209">EHGGRYIRVPAARCAAAGRLRFDWRDVLRALAAAGLSSVMVEGGGHVINSLLDPACHGLVDSVIVTIAPTWLGQGGVVVSPDRVKDGQGCPVPAARLSNVSWHPLGEDVVLCGRLHG</sequence>
<protein>
    <recommendedName>
        <fullName evidence="5">2,5-diamino-6-ribosylamino-4(3H)-pyrimidinone 5'-phosphate reductase</fullName>
        <ecNumber evidence="4">1.1.1.302</ecNumber>
    </recommendedName>
    <alternativeName>
        <fullName evidence="10">2,5-diamino-6-(5-phospho-D-ribosylamino)pyrimidin-4(3H)-one reductase</fullName>
    </alternativeName>
    <alternativeName>
        <fullName evidence="9">2,5-diamino-6-ribitylamino-4(3H)-pyrimidinone 5'-phosphate synthase</fullName>
    </alternativeName>
</protein>
<evidence type="ECO:0000256" key="11">
    <source>
        <dbReference type="ARBA" id="ARBA00047550"/>
    </source>
</evidence>